<dbReference type="GO" id="GO:0005829">
    <property type="term" value="C:cytosol"/>
    <property type="evidence" value="ECO:0007669"/>
    <property type="project" value="TreeGrafter"/>
</dbReference>
<dbReference type="PRINTS" id="PR00369">
    <property type="entry name" value="FLAVODOXIN"/>
</dbReference>
<dbReference type="STRING" id="158898.SAMN04488548_136622"/>
<dbReference type="InterPro" id="IPR029039">
    <property type="entry name" value="Flavoprotein-like_sf"/>
</dbReference>
<dbReference type="GO" id="GO:0016491">
    <property type="term" value="F:oxidoreductase activity"/>
    <property type="evidence" value="ECO:0007669"/>
    <property type="project" value="TreeGrafter"/>
</dbReference>
<evidence type="ECO:0000256" key="3">
    <source>
        <dbReference type="ARBA" id="ARBA00022643"/>
    </source>
</evidence>
<dbReference type="Pfam" id="PF00258">
    <property type="entry name" value="Flavodoxin_1"/>
    <property type="match status" value="1"/>
</dbReference>
<dbReference type="Proteomes" id="UP000183180">
    <property type="component" value="Unassembled WGS sequence"/>
</dbReference>
<evidence type="ECO:0000259" key="4">
    <source>
        <dbReference type="PROSITE" id="PS50902"/>
    </source>
</evidence>
<dbReference type="InterPro" id="IPR008254">
    <property type="entry name" value="Flavodoxin/NO_synth"/>
</dbReference>
<sequence>MSVVILYGTETGTGELVADAIADALNQHDPSIYDMSEYAVEDLVPEDFLVIVCSTYGEGELPTGAEPFADELESVNPDLGGLRFAVFGLGDSIYDTFNRGGEIVAEMLTKRGAVQVGEHARHDNSSSIKPAKQAEEWAEGIAELIEG</sequence>
<dbReference type="SUPFAM" id="SSF52218">
    <property type="entry name" value="Flavoproteins"/>
    <property type="match status" value="1"/>
</dbReference>
<dbReference type="PROSITE" id="PS50902">
    <property type="entry name" value="FLAVODOXIN_LIKE"/>
    <property type="match status" value="1"/>
</dbReference>
<feature type="domain" description="Flavodoxin-like" evidence="4">
    <location>
        <begin position="3"/>
        <end position="142"/>
    </location>
</feature>
<dbReference type="PANTHER" id="PTHR19384">
    <property type="entry name" value="NITRIC OXIDE SYNTHASE-RELATED"/>
    <property type="match status" value="1"/>
</dbReference>
<evidence type="ECO:0000313" key="6">
    <source>
        <dbReference type="EMBL" id="SDU82324.1"/>
    </source>
</evidence>
<evidence type="ECO:0000313" key="5">
    <source>
        <dbReference type="EMBL" id="MDS1113167.1"/>
    </source>
</evidence>
<name>A0A1H2LNB0_9ACTN</name>
<dbReference type="Proteomes" id="UP001265083">
    <property type="component" value="Unassembled WGS sequence"/>
</dbReference>
<evidence type="ECO:0000256" key="2">
    <source>
        <dbReference type="ARBA" id="ARBA00022630"/>
    </source>
</evidence>
<evidence type="ECO:0000256" key="1">
    <source>
        <dbReference type="ARBA" id="ARBA00001917"/>
    </source>
</evidence>
<dbReference type="GO" id="GO:0010181">
    <property type="term" value="F:FMN binding"/>
    <property type="evidence" value="ECO:0007669"/>
    <property type="project" value="InterPro"/>
</dbReference>
<dbReference type="GO" id="GO:0050660">
    <property type="term" value="F:flavin adenine dinucleotide binding"/>
    <property type="evidence" value="ECO:0007669"/>
    <property type="project" value="TreeGrafter"/>
</dbReference>
<reference evidence="6 7" key="1">
    <citation type="submission" date="2016-10" db="EMBL/GenBank/DDBJ databases">
        <authorList>
            <person name="de Groot N.N."/>
        </authorList>
    </citation>
    <scope>NUCLEOTIDE SEQUENCE [LARGE SCALE GENOMIC DNA]</scope>
    <source>
        <strain evidence="6 7">DSM 44215</strain>
    </source>
</reference>
<dbReference type="EMBL" id="FNLM01000036">
    <property type="protein sequence ID" value="SDU82324.1"/>
    <property type="molecule type" value="Genomic_DNA"/>
</dbReference>
<dbReference type="PANTHER" id="PTHR19384:SF128">
    <property type="entry name" value="NADPH OXIDOREDUCTASE A"/>
    <property type="match status" value="1"/>
</dbReference>
<gene>
    <name evidence="5" type="ORF">RD149_05240</name>
    <name evidence="6" type="ORF">SAMN04488548_136622</name>
</gene>
<organism evidence="6 7">
    <name type="scientific">Gordonia westfalica</name>
    <dbReference type="NCBI Taxonomy" id="158898"/>
    <lineage>
        <taxon>Bacteria</taxon>
        <taxon>Bacillati</taxon>
        <taxon>Actinomycetota</taxon>
        <taxon>Actinomycetes</taxon>
        <taxon>Mycobacteriales</taxon>
        <taxon>Gordoniaceae</taxon>
        <taxon>Gordonia</taxon>
    </lineage>
</organism>
<accession>A0A1H2LNB0</accession>
<keyword evidence="2" id="KW-0285">Flavoprotein</keyword>
<dbReference type="RefSeq" id="WP_074853994.1">
    <property type="nucleotide sequence ID" value="NZ_FNLM01000036.1"/>
</dbReference>
<reference evidence="5 8" key="2">
    <citation type="submission" date="2023-08" db="EMBL/GenBank/DDBJ databases">
        <title>Bioegradation of LLDPE and BLDPE plastic by marine bacteria from coast plastic debris.</title>
        <authorList>
            <person name="Rong Z."/>
        </authorList>
    </citation>
    <scope>NUCLEOTIDE SEQUENCE [LARGE SCALE GENOMIC DNA]</scope>
    <source>
        <strain evidence="5 8">Z-2</strain>
    </source>
</reference>
<dbReference type="AlphaFoldDB" id="A0A1H2LNB0"/>
<dbReference type="EMBL" id="JAVLUS010000003">
    <property type="protein sequence ID" value="MDS1113167.1"/>
    <property type="molecule type" value="Genomic_DNA"/>
</dbReference>
<evidence type="ECO:0000313" key="8">
    <source>
        <dbReference type="Proteomes" id="UP001265083"/>
    </source>
</evidence>
<proteinExistence type="predicted"/>
<evidence type="ECO:0000313" key="7">
    <source>
        <dbReference type="Proteomes" id="UP000183180"/>
    </source>
</evidence>
<protein>
    <submittedName>
        <fullName evidence="5">Flavodoxin domain-containing protein</fullName>
    </submittedName>
    <submittedName>
        <fullName evidence="6">MioC protein</fullName>
    </submittedName>
</protein>
<dbReference type="InterPro" id="IPR001094">
    <property type="entry name" value="Flavdoxin-like"/>
</dbReference>
<dbReference type="OrthoDB" id="359268at2"/>
<dbReference type="Gene3D" id="3.40.50.360">
    <property type="match status" value="1"/>
</dbReference>
<keyword evidence="3" id="KW-0288">FMN</keyword>
<comment type="cofactor">
    <cofactor evidence="1">
        <name>FMN</name>
        <dbReference type="ChEBI" id="CHEBI:58210"/>
    </cofactor>
</comment>
<keyword evidence="8" id="KW-1185">Reference proteome</keyword>